<evidence type="ECO:0000313" key="5">
    <source>
        <dbReference type="Proteomes" id="UP000279384"/>
    </source>
</evidence>
<dbReference type="GO" id="GO:0070987">
    <property type="term" value="P:error-free translesion synthesis"/>
    <property type="evidence" value="ECO:0007669"/>
    <property type="project" value="TreeGrafter"/>
</dbReference>
<dbReference type="InterPro" id="IPR036767">
    <property type="entry name" value="ApaG_sf"/>
</dbReference>
<evidence type="ECO:0000256" key="2">
    <source>
        <dbReference type="HAMAP-Rule" id="MF_00791"/>
    </source>
</evidence>
<dbReference type="Gene3D" id="2.60.40.1470">
    <property type="entry name" value="ApaG domain"/>
    <property type="match status" value="1"/>
</dbReference>
<dbReference type="Proteomes" id="UP000279384">
    <property type="component" value="Unassembled WGS sequence"/>
</dbReference>
<dbReference type="Pfam" id="PF04379">
    <property type="entry name" value="DUF525"/>
    <property type="match status" value="1"/>
</dbReference>
<evidence type="ECO:0000259" key="3">
    <source>
        <dbReference type="PROSITE" id="PS51087"/>
    </source>
</evidence>
<dbReference type="PROSITE" id="PS51087">
    <property type="entry name" value="APAG"/>
    <property type="match status" value="1"/>
</dbReference>
<accession>A0A495BHZ5</accession>
<dbReference type="NCBIfam" id="NF003967">
    <property type="entry name" value="PRK05461.1"/>
    <property type="match status" value="1"/>
</dbReference>
<dbReference type="RefSeq" id="WP_120809661.1">
    <property type="nucleotide sequence ID" value="NZ_JAYRSL010000003.1"/>
</dbReference>
<name>A0A495BHZ5_VOGIN</name>
<dbReference type="HAMAP" id="MF_00791">
    <property type="entry name" value="ApaG"/>
    <property type="match status" value="1"/>
</dbReference>
<sequence>MNDDYQITVEAEAFYQQQYSNAEAGQYVFAYRITLRNTGRHPAKLLSRHWIITDANNEQQEVRGMGVVGEHPHLQPGESYSYTSGSTLRTPYGSMHGSYQMQADDGTRFEAPIPEFHLIAPRTLH</sequence>
<dbReference type="SUPFAM" id="SSF110069">
    <property type="entry name" value="ApaG-like"/>
    <property type="match status" value="1"/>
</dbReference>
<dbReference type="AlphaFoldDB" id="A0A495BHZ5"/>
<evidence type="ECO:0000256" key="1">
    <source>
        <dbReference type="ARBA" id="ARBA00017693"/>
    </source>
</evidence>
<dbReference type="InterPro" id="IPR023065">
    <property type="entry name" value="Uncharacterised_ApaG"/>
</dbReference>
<gene>
    <name evidence="2" type="primary">apaG</name>
    <name evidence="4" type="ORF">C8E02_0732</name>
</gene>
<dbReference type="PANTHER" id="PTHR14289">
    <property type="entry name" value="F-BOX ONLY PROTEIN 3"/>
    <property type="match status" value="1"/>
</dbReference>
<reference evidence="4 5" key="1">
    <citation type="submission" date="2018-10" db="EMBL/GenBank/DDBJ databases">
        <title>Genomic Encyclopedia of Type Strains, Phase IV (KMG-IV): sequencing the most valuable type-strain genomes for metagenomic binning, comparative biology and taxonomic classification.</title>
        <authorList>
            <person name="Goeker M."/>
        </authorList>
    </citation>
    <scope>NUCLEOTIDE SEQUENCE [LARGE SCALE GENOMIC DNA]</scope>
    <source>
        <strain evidence="4 5">DSM 3303</strain>
    </source>
</reference>
<feature type="domain" description="ApaG" evidence="3">
    <location>
        <begin position="1"/>
        <end position="125"/>
    </location>
</feature>
<organism evidence="4 5">
    <name type="scientific">Vogesella indigofera</name>
    <name type="common">Pseudomonas indigofera</name>
    <dbReference type="NCBI Taxonomy" id="45465"/>
    <lineage>
        <taxon>Bacteria</taxon>
        <taxon>Pseudomonadati</taxon>
        <taxon>Pseudomonadota</taxon>
        <taxon>Betaproteobacteria</taxon>
        <taxon>Neisseriales</taxon>
        <taxon>Chromobacteriaceae</taxon>
        <taxon>Vogesella</taxon>
    </lineage>
</organism>
<dbReference type="InterPro" id="IPR007474">
    <property type="entry name" value="ApaG_domain"/>
</dbReference>
<evidence type="ECO:0000313" key="4">
    <source>
        <dbReference type="EMBL" id="RKQ60967.1"/>
    </source>
</evidence>
<protein>
    <recommendedName>
        <fullName evidence="1 2">Protein ApaG</fullName>
    </recommendedName>
</protein>
<dbReference type="EMBL" id="RBID01000011">
    <property type="protein sequence ID" value="RKQ60967.1"/>
    <property type="molecule type" value="Genomic_DNA"/>
</dbReference>
<proteinExistence type="inferred from homology"/>
<comment type="caution">
    <text evidence="4">The sequence shown here is derived from an EMBL/GenBank/DDBJ whole genome shotgun (WGS) entry which is preliminary data.</text>
</comment>
<dbReference type="PANTHER" id="PTHR14289:SF16">
    <property type="entry name" value="POLYMERASE DELTA-INTERACTING PROTEIN 2"/>
    <property type="match status" value="1"/>
</dbReference>